<dbReference type="GO" id="GO:0034605">
    <property type="term" value="P:cellular response to heat"/>
    <property type="evidence" value="ECO:0007669"/>
    <property type="project" value="TreeGrafter"/>
</dbReference>
<evidence type="ECO:0000259" key="3">
    <source>
        <dbReference type="Pfam" id="PF01434"/>
    </source>
</evidence>
<dbReference type="GO" id="GO:0005524">
    <property type="term" value="F:ATP binding"/>
    <property type="evidence" value="ECO:0007669"/>
    <property type="project" value="UniProtKB-KW"/>
</dbReference>
<dbReference type="EMBL" id="SNRY01002874">
    <property type="protein sequence ID" value="KAA6323140.1"/>
    <property type="molecule type" value="Genomic_DNA"/>
</dbReference>
<dbReference type="Gene3D" id="1.20.58.760">
    <property type="entry name" value="Peptidase M41"/>
    <property type="match status" value="1"/>
</dbReference>
<dbReference type="Gene3D" id="1.10.8.60">
    <property type="match status" value="1"/>
</dbReference>
<dbReference type="GO" id="GO:0004176">
    <property type="term" value="F:ATP-dependent peptidase activity"/>
    <property type="evidence" value="ECO:0007669"/>
    <property type="project" value="InterPro"/>
</dbReference>
<dbReference type="PANTHER" id="PTHR11638:SF18">
    <property type="entry name" value="HEAT SHOCK PROTEIN 104"/>
    <property type="match status" value="1"/>
</dbReference>
<keyword evidence="1" id="KW-0547">Nucleotide-binding</keyword>
<evidence type="ECO:0000256" key="1">
    <source>
        <dbReference type="ARBA" id="ARBA00022741"/>
    </source>
</evidence>
<protein>
    <submittedName>
        <fullName evidence="5">ATP-dependent zinc metalloprotease FtsH 3</fullName>
        <ecNumber evidence="5">3.4.24.-</ecNumber>
    </submittedName>
</protein>
<dbReference type="InterPro" id="IPR050130">
    <property type="entry name" value="ClpA_ClpB"/>
</dbReference>
<evidence type="ECO:0000259" key="4">
    <source>
        <dbReference type="Pfam" id="PF10431"/>
    </source>
</evidence>
<evidence type="ECO:0000313" key="5">
    <source>
        <dbReference type="EMBL" id="KAA6323140.1"/>
    </source>
</evidence>
<accession>A0A5J4QQK1</accession>
<organism evidence="5">
    <name type="scientific">termite gut metagenome</name>
    <dbReference type="NCBI Taxonomy" id="433724"/>
    <lineage>
        <taxon>unclassified sequences</taxon>
        <taxon>metagenomes</taxon>
        <taxon>organismal metagenomes</taxon>
    </lineage>
</organism>
<dbReference type="GO" id="GO:0004222">
    <property type="term" value="F:metalloendopeptidase activity"/>
    <property type="evidence" value="ECO:0007669"/>
    <property type="project" value="InterPro"/>
</dbReference>
<dbReference type="GO" id="GO:0005737">
    <property type="term" value="C:cytoplasm"/>
    <property type="evidence" value="ECO:0007669"/>
    <property type="project" value="TreeGrafter"/>
</dbReference>
<comment type="caution">
    <text evidence="5">The sequence shown here is derived from an EMBL/GenBank/DDBJ whole genome shotgun (WGS) entry which is preliminary data.</text>
</comment>
<proteinExistence type="predicted"/>
<dbReference type="InterPro" id="IPR027417">
    <property type="entry name" value="P-loop_NTPase"/>
</dbReference>
<keyword evidence="5" id="KW-0378">Hydrolase</keyword>
<gene>
    <name evidence="5" type="ORF">EZS27_027389</name>
</gene>
<keyword evidence="2" id="KW-0067">ATP-binding</keyword>
<dbReference type="SUPFAM" id="SSF52540">
    <property type="entry name" value="P-loop containing nucleoside triphosphate hydrolases"/>
    <property type="match status" value="1"/>
</dbReference>
<dbReference type="InterPro" id="IPR019489">
    <property type="entry name" value="Clp_ATPase_C"/>
</dbReference>
<feature type="domain" description="Peptidase M41" evidence="3">
    <location>
        <begin position="492"/>
        <end position="624"/>
    </location>
</feature>
<reference evidence="5" key="1">
    <citation type="submission" date="2019-03" db="EMBL/GenBank/DDBJ databases">
        <title>Single cell metagenomics reveals metabolic interactions within the superorganism composed of flagellate Streblomastix strix and complex community of Bacteroidetes bacteria on its surface.</title>
        <authorList>
            <person name="Treitli S.C."/>
            <person name="Kolisko M."/>
            <person name="Husnik F."/>
            <person name="Keeling P."/>
            <person name="Hampl V."/>
        </authorList>
    </citation>
    <scope>NUCLEOTIDE SEQUENCE</scope>
    <source>
        <strain evidence="5">STM</strain>
    </source>
</reference>
<feature type="non-terminal residue" evidence="5">
    <location>
        <position position="634"/>
    </location>
</feature>
<dbReference type="AlphaFoldDB" id="A0A5J4QQK1"/>
<dbReference type="SUPFAM" id="SSF140990">
    <property type="entry name" value="FtsH protease domain-like"/>
    <property type="match status" value="1"/>
</dbReference>
<sequence length="634" mass="73465">MDEKECHILKLDEEQIRKNEILKNAKAVLKEEFVDIDVLDVLFDNIKEWYLMPQLLNRPIVINLWGMTGRGKTHPINRLVELLDYKKYTLYFNFSKIQEEKTIDIEQNIRKDVEYIQIPNSILIYDEFQYAAHYNEQGVEKENGTSGLKTYWELIDPGKFNYKFGSWEFFKIEKTLYVYKKILAECPNVTIKNGKIYHLSEYLYEYNENDLNIIGTIIGISSFFRTYDNPKEKENNKKKVLEFLSQNIINSVIDIISILEKKTVKDDMLYNELNELTETTIIPYFENLLKRMGNGYSVDLSKSLVIVIGNLDSAYTMSYNLNPDMSADQFYKITKEISLMDIKKSLSQMFRKEQLSRLGNIHIIYPSFSSDSFKKIIKLELSQYEKRVYNELKIHLTFDSTMEQIIYDDGVFPTQGTRPIYSTISEMVKNKLPSMIVELAEKEIECQSIEFSYDRENNQTILKSYCDGKVTNIKWYDTVLRVENERKDKLTDEKYLIAVHEAGHAILQCSLMGSVPEKICSTSVDKTIGGFNLFDHDSEKTIYNLINVKNIIAVNLGGMEAERLIYGSKYISNGSTSDINNATVLASKTIRKSGLGKKIAHITSINGDIKGETTFVREHKDTNKEIISMIKDGQ</sequence>
<dbReference type="InterPro" id="IPR037219">
    <property type="entry name" value="Peptidase_M41-like"/>
</dbReference>
<keyword evidence="5" id="KW-0645">Protease</keyword>
<dbReference type="PANTHER" id="PTHR11638">
    <property type="entry name" value="ATP-DEPENDENT CLP PROTEASE"/>
    <property type="match status" value="1"/>
</dbReference>
<dbReference type="GO" id="GO:0016887">
    <property type="term" value="F:ATP hydrolysis activity"/>
    <property type="evidence" value="ECO:0007669"/>
    <property type="project" value="TreeGrafter"/>
</dbReference>
<name>A0A5J4QQK1_9ZZZZ</name>
<evidence type="ECO:0000256" key="2">
    <source>
        <dbReference type="ARBA" id="ARBA00022840"/>
    </source>
</evidence>
<dbReference type="InterPro" id="IPR000642">
    <property type="entry name" value="Peptidase_M41"/>
</dbReference>
<dbReference type="GO" id="GO:0006508">
    <property type="term" value="P:proteolysis"/>
    <property type="evidence" value="ECO:0007669"/>
    <property type="project" value="UniProtKB-KW"/>
</dbReference>
<dbReference type="Pfam" id="PF01434">
    <property type="entry name" value="Peptidase_M41"/>
    <property type="match status" value="1"/>
</dbReference>
<keyword evidence="5" id="KW-0482">Metalloprotease</keyword>
<feature type="domain" description="Clp ATPase C-terminal" evidence="4">
    <location>
        <begin position="370"/>
        <end position="438"/>
    </location>
</feature>
<dbReference type="EC" id="3.4.24.-" evidence="5"/>
<dbReference type="Pfam" id="PF10431">
    <property type="entry name" value="ClpB_D2-small"/>
    <property type="match status" value="1"/>
</dbReference>